<dbReference type="STRING" id="45067.Llan_1869"/>
<keyword evidence="2" id="KW-0560">Oxidoreductase</keyword>
<dbReference type="Gene3D" id="3.40.50.720">
    <property type="entry name" value="NAD(P)-binding Rossmann-like Domain"/>
    <property type="match status" value="1"/>
</dbReference>
<gene>
    <name evidence="2" type="primary">lys</name>
    <name evidence="2" type="ORF">Llan_1869</name>
</gene>
<dbReference type="EC" id="1.5.1.7" evidence="2"/>
<dbReference type="PANTHER" id="PTHR43796:SF2">
    <property type="entry name" value="CARBOXYNORSPERMIDINE SYNTHASE"/>
    <property type="match status" value="1"/>
</dbReference>
<dbReference type="InterPro" id="IPR036291">
    <property type="entry name" value="NAD(P)-bd_dom_sf"/>
</dbReference>
<dbReference type="PATRIC" id="fig|45067.4.peg.1958"/>
<dbReference type="GO" id="GO:0004754">
    <property type="term" value="F:saccharopine dehydrogenase (NAD+, L-lysine-forming) activity"/>
    <property type="evidence" value="ECO:0007669"/>
    <property type="project" value="UniProtKB-EC"/>
</dbReference>
<organism evidence="2 3">
    <name type="scientific">Legionella lansingensis</name>
    <dbReference type="NCBI Taxonomy" id="45067"/>
    <lineage>
        <taxon>Bacteria</taxon>
        <taxon>Pseudomonadati</taxon>
        <taxon>Pseudomonadota</taxon>
        <taxon>Gammaproteobacteria</taxon>
        <taxon>Legionellales</taxon>
        <taxon>Legionellaceae</taxon>
        <taxon>Legionella</taxon>
    </lineage>
</organism>
<dbReference type="SUPFAM" id="SSF51735">
    <property type="entry name" value="NAD(P)-binding Rossmann-fold domains"/>
    <property type="match status" value="1"/>
</dbReference>
<dbReference type="PANTHER" id="PTHR43796">
    <property type="entry name" value="CARBOXYNORSPERMIDINE SYNTHASE"/>
    <property type="match status" value="1"/>
</dbReference>
<dbReference type="Pfam" id="PF03435">
    <property type="entry name" value="Sacchrp_dh_NADP"/>
    <property type="match status" value="1"/>
</dbReference>
<evidence type="ECO:0000259" key="1">
    <source>
        <dbReference type="Pfam" id="PF03435"/>
    </source>
</evidence>
<sequence length="369" mass="41453">MNMIKRVLIIGGYGNFGRFIARRLAAEANIQLIIAGRHIQKAELLCKQLAAHNPAEFALIDIHHQLEANLSKINPDIVIHTSGPYQHQDYHVAQACINQGCHYIDLSDARDFVVGISQLNLAAQAKNVLICSGASSVPCLANAIINHYQPQFEKITGLDYAIATAQRTNTGLATTSAGLSYAGKPLLTLRHGKEEIVYGWQNLRMRKFWGLGLRFLGNCDIPDLALFPERYPTLLNIRFQAGLELKLLHLILWTLSGLVKYRLFPNLQHFAPLMLKISHYFDLFGKDDSGFYMEIEGLDKTGKLTRRTFEILARHGDGLYIPCVPAIILSKKLANKTMNIVGAMPCLDLIRLDEYLAELKNFSIQWRES</sequence>
<accession>A0A0W0VKD6</accession>
<name>A0A0W0VKD6_9GAMM</name>
<reference evidence="2 3" key="1">
    <citation type="submission" date="2015-11" db="EMBL/GenBank/DDBJ databases">
        <title>Genomic analysis of 38 Legionella species identifies large and diverse effector repertoires.</title>
        <authorList>
            <person name="Burstein D."/>
            <person name="Amaro F."/>
            <person name="Zusman T."/>
            <person name="Lifshitz Z."/>
            <person name="Cohen O."/>
            <person name="Gilbert J.A."/>
            <person name="Pupko T."/>
            <person name="Shuman H.A."/>
            <person name="Segal G."/>
        </authorList>
    </citation>
    <scope>NUCLEOTIDE SEQUENCE [LARGE SCALE GENOMIC DNA]</scope>
    <source>
        <strain evidence="2 3">ATCC 49751</strain>
    </source>
</reference>
<keyword evidence="3" id="KW-1185">Reference proteome</keyword>
<feature type="domain" description="Saccharopine dehydrogenase NADP binding" evidence="1">
    <location>
        <begin position="7"/>
        <end position="108"/>
    </location>
</feature>
<dbReference type="InterPro" id="IPR005097">
    <property type="entry name" value="Sacchrp_dh_NADP-bd"/>
</dbReference>
<evidence type="ECO:0000313" key="3">
    <source>
        <dbReference type="Proteomes" id="UP000054869"/>
    </source>
</evidence>
<dbReference type="Proteomes" id="UP000054869">
    <property type="component" value="Unassembled WGS sequence"/>
</dbReference>
<evidence type="ECO:0000313" key="2">
    <source>
        <dbReference type="EMBL" id="KTD20445.1"/>
    </source>
</evidence>
<proteinExistence type="predicted"/>
<dbReference type="EMBL" id="LNYI01000040">
    <property type="protein sequence ID" value="KTD20445.1"/>
    <property type="molecule type" value="Genomic_DNA"/>
</dbReference>
<dbReference type="AlphaFoldDB" id="A0A0W0VKD6"/>
<comment type="caution">
    <text evidence="2">The sequence shown here is derived from an EMBL/GenBank/DDBJ whole genome shotgun (WGS) entry which is preliminary data.</text>
</comment>
<protein>
    <submittedName>
        <fullName evidence="2">Saccharopine dehydrogenase</fullName>
        <ecNumber evidence="2">1.5.1.7</ecNumber>
    </submittedName>
</protein>
<dbReference type="eggNOG" id="COG1748">
    <property type="taxonomic scope" value="Bacteria"/>
</dbReference>